<dbReference type="InterPro" id="IPR004451">
    <property type="entry name" value="MJ0586"/>
</dbReference>
<dbReference type="InterPro" id="IPR001387">
    <property type="entry name" value="Cro/C1-type_HTH"/>
</dbReference>
<dbReference type="EMBL" id="DTCK01000010">
    <property type="protein sequence ID" value="HGQ35430.1"/>
    <property type="molecule type" value="Genomic_DNA"/>
</dbReference>
<dbReference type="PROSITE" id="PS50943">
    <property type="entry name" value="HTH_CROC1"/>
    <property type="match status" value="1"/>
</dbReference>
<sequence length="185" mass="20614">MCGEPIELGKGRRIRIDSAELTVCAACASRFSPRNLSQKSQQLQPYSRSLPQSTRPRSPTATSAKYLEGGKKTSTPKPRGPSRAVVSEKLELVEDFAERIRRAREAFGWDQKALALKLKVSENIIKRIESGRLRPPNDLAKKLEEVLNIKLLVPAIEDMIESKGKADKYVTLGEIVSIRGVEEDK</sequence>
<protein>
    <submittedName>
        <fullName evidence="4">TIGR00270 family protein</fullName>
    </submittedName>
</protein>
<evidence type="ECO:0000313" key="4">
    <source>
        <dbReference type="EMBL" id="HGQ65172.1"/>
    </source>
</evidence>
<evidence type="ECO:0000259" key="2">
    <source>
        <dbReference type="PROSITE" id="PS50943"/>
    </source>
</evidence>
<feature type="compositionally biased region" description="Polar residues" evidence="1">
    <location>
        <begin position="33"/>
        <end position="63"/>
    </location>
</feature>
<evidence type="ECO:0000256" key="1">
    <source>
        <dbReference type="SAM" id="MobiDB-lite"/>
    </source>
</evidence>
<dbReference type="SUPFAM" id="SSF47413">
    <property type="entry name" value="lambda repressor-like DNA-binding domains"/>
    <property type="match status" value="1"/>
</dbReference>
<dbReference type="InterPro" id="IPR010982">
    <property type="entry name" value="Lambda_DNA-bd_dom_sf"/>
</dbReference>
<dbReference type="NCBIfam" id="TIGR00270">
    <property type="entry name" value="multiprotein bridging factor aMBF1"/>
    <property type="match status" value="1"/>
</dbReference>
<proteinExistence type="predicted"/>
<feature type="domain" description="HTH cro/C1-type" evidence="2">
    <location>
        <begin position="100"/>
        <end position="156"/>
    </location>
</feature>
<reference evidence="4" key="1">
    <citation type="journal article" date="2020" name="mSystems">
        <title>Genome- and Community-Level Interaction Insights into Carbon Utilization and Element Cycling Functions of Hydrothermarchaeota in Hydrothermal Sediment.</title>
        <authorList>
            <person name="Zhou Z."/>
            <person name="Liu Y."/>
            <person name="Xu W."/>
            <person name="Pan J."/>
            <person name="Luo Z.H."/>
            <person name="Li M."/>
        </authorList>
    </citation>
    <scope>NUCLEOTIDE SEQUENCE [LARGE SCALE GENOMIC DNA]</scope>
    <source>
        <strain evidence="4">SpSt-637</strain>
        <strain evidence="3">SpSt-667</strain>
    </source>
</reference>
<gene>
    <name evidence="4" type="ORF">ENU08_08010</name>
    <name evidence="3" type="ORF">ENU41_01965</name>
</gene>
<feature type="region of interest" description="Disordered" evidence="1">
    <location>
        <begin position="33"/>
        <end position="84"/>
    </location>
</feature>
<comment type="caution">
    <text evidence="4">The sequence shown here is derived from an EMBL/GenBank/DDBJ whole genome shotgun (WGS) entry which is preliminary data.</text>
</comment>
<dbReference type="SMART" id="SM00530">
    <property type="entry name" value="HTH_XRE"/>
    <property type="match status" value="1"/>
</dbReference>
<dbReference type="Pfam" id="PF01381">
    <property type="entry name" value="HTH_3"/>
    <property type="match status" value="1"/>
</dbReference>
<accession>A0A7C4NU87</accession>
<evidence type="ECO:0000313" key="3">
    <source>
        <dbReference type="EMBL" id="HGQ35430.1"/>
    </source>
</evidence>
<dbReference type="GO" id="GO:0003677">
    <property type="term" value="F:DNA binding"/>
    <property type="evidence" value="ECO:0007669"/>
    <property type="project" value="InterPro"/>
</dbReference>
<dbReference type="AlphaFoldDB" id="A0A7C4NU87"/>
<name>A0A7C4NU87_9CREN</name>
<dbReference type="EMBL" id="DTBD01000072">
    <property type="protein sequence ID" value="HGQ65172.1"/>
    <property type="molecule type" value="Genomic_DNA"/>
</dbReference>
<dbReference type="CDD" id="cd00093">
    <property type="entry name" value="HTH_XRE"/>
    <property type="match status" value="1"/>
</dbReference>
<dbReference type="Gene3D" id="1.10.260.40">
    <property type="entry name" value="lambda repressor-like DNA-binding domains"/>
    <property type="match status" value="1"/>
</dbReference>
<organism evidence="4">
    <name type="scientific">Ignisphaera aggregans</name>
    <dbReference type="NCBI Taxonomy" id="334771"/>
    <lineage>
        <taxon>Archaea</taxon>
        <taxon>Thermoproteota</taxon>
        <taxon>Thermoprotei</taxon>
        <taxon>Desulfurococcales</taxon>
        <taxon>Desulfurococcaceae</taxon>
        <taxon>Ignisphaera</taxon>
    </lineage>
</organism>